<sequence length="743" mass="81475">MKFFPKFRRTENRVNGKPTVQASAESLPAPATQPSNQSKSKSKTWATTVTHVPSWPQEARPLKKHTWISYVYMIGDLILVLLPIYFILLGAAAITLNGKPTKDNALGEKVEFAIQLGPTLFPILFAAICGRSMKMIARFIAERRAKLSTLELLLASHSVWGTVESQFLMRRLTLVGANLLFLWALSPLGGQASLRLMKRGNRETYSETKLRYLTTGPAATAWGMASTYQLNGKFFDAGAIYTAALMAPLSTKLGPQDLWGNVKIPSLGVLNMSNVDSNGWITVPSNISTPETYSSLVGLPIVGLALNKTSTFTLESTYLSVECGAFQQYPLPQNGTISKWLDADWATLDQLVPGQVWKNKSADHPIGGTEGYSNSFFIDTNRPSSWGQDDNSDTQALVGRLDGFFGHYNRTRLTDQEARTRREITYASLYSISDDLSFYSLNVATCLLSQHHVEAMIRCNGNQCIATKVRESHSDHRPAALTGFENSQVMGNFAKQFPSAANIAYGSSPTEHLLVNSSSSPFIQRVGGSVPQKVMFADVSTIPTDLFSRRLSLLLNTYYQISMQPNGYWGGLSGNLTAYGPDTTPATEINVYLPSGLSATENSFYDWYSAFEQITQNITSPFIGATTTANVTSSQQIFNCEFPWLALLLTSSTIIFIIGTVALVLKRGTLGPELFGFVTSMSYENPYVQIPDGGSTLDAMERAKLLKDVEVCVGDVHGEKDVGHIAFAAGVPVRKLERGRLYA</sequence>
<dbReference type="Proteomes" id="UP000800035">
    <property type="component" value="Unassembled WGS sequence"/>
</dbReference>
<accession>A0A6A5U2M0</accession>
<dbReference type="EMBL" id="ML976986">
    <property type="protein sequence ID" value="KAF1958904.1"/>
    <property type="molecule type" value="Genomic_DNA"/>
</dbReference>
<keyword evidence="2" id="KW-0472">Membrane</keyword>
<keyword evidence="2" id="KW-0812">Transmembrane</keyword>
<evidence type="ECO:0000313" key="4">
    <source>
        <dbReference type="Proteomes" id="UP000800035"/>
    </source>
</evidence>
<feature type="transmembrane region" description="Helical" evidence="2">
    <location>
        <begin position="112"/>
        <end position="130"/>
    </location>
</feature>
<keyword evidence="4" id="KW-1185">Reference proteome</keyword>
<keyword evidence="2" id="KW-1133">Transmembrane helix</keyword>
<proteinExistence type="predicted"/>
<name>A0A6A5U2M0_9PLEO</name>
<evidence type="ECO:0000256" key="1">
    <source>
        <dbReference type="SAM" id="MobiDB-lite"/>
    </source>
</evidence>
<reference evidence="3" key="1">
    <citation type="journal article" date="2020" name="Stud. Mycol.">
        <title>101 Dothideomycetes genomes: a test case for predicting lifestyles and emergence of pathogens.</title>
        <authorList>
            <person name="Haridas S."/>
            <person name="Albert R."/>
            <person name="Binder M."/>
            <person name="Bloem J."/>
            <person name="Labutti K."/>
            <person name="Salamov A."/>
            <person name="Andreopoulos B."/>
            <person name="Baker S."/>
            <person name="Barry K."/>
            <person name="Bills G."/>
            <person name="Bluhm B."/>
            <person name="Cannon C."/>
            <person name="Castanera R."/>
            <person name="Culley D."/>
            <person name="Daum C."/>
            <person name="Ezra D."/>
            <person name="Gonzalez J."/>
            <person name="Henrissat B."/>
            <person name="Kuo A."/>
            <person name="Liang C."/>
            <person name="Lipzen A."/>
            <person name="Lutzoni F."/>
            <person name="Magnuson J."/>
            <person name="Mondo S."/>
            <person name="Nolan M."/>
            <person name="Ohm R."/>
            <person name="Pangilinan J."/>
            <person name="Park H.-J."/>
            <person name="Ramirez L."/>
            <person name="Alfaro M."/>
            <person name="Sun H."/>
            <person name="Tritt A."/>
            <person name="Yoshinaga Y."/>
            <person name="Zwiers L.-H."/>
            <person name="Turgeon B."/>
            <person name="Goodwin S."/>
            <person name="Spatafora J."/>
            <person name="Crous P."/>
            <person name="Grigoriev I."/>
        </authorList>
    </citation>
    <scope>NUCLEOTIDE SEQUENCE</scope>
    <source>
        <strain evidence="3">CBS 675.92</strain>
    </source>
</reference>
<feature type="transmembrane region" description="Helical" evidence="2">
    <location>
        <begin position="172"/>
        <end position="190"/>
    </location>
</feature>
<feature type="transmembrane region" description="Helical" evidence="2">
    <location>
        <begin position="642"/>
        <end position="665"/>
    </location>
</feature>
<feature type="compositionally biased region" description="Polar residues" evidence="1">
    <location>
        <begin position="32"/>
        <end position="43"/>
    </location>
</feature>
<dbReference type="AlphaFoldDB" id="A0A6A5U2M0"/>
<feature type="region of interest" description="Disordered" evidence="1">
    <location>
        <begin position="9"/>
        <end position="43"/>
    </location>
</feature>
<evidence type="ECO:0000313" key="3">
    <source>
        <dbReference type="EMBL" id="KAF1958904.1"/>
    </source>
</evidence>
<gene>
    <name evidence="3" type="ORF">CC80DRAFT_21927</name>
</gene>
<feature type="transmembrane region" description="Helical" evidence="2">
    <location>
        <begin position="70"/>
        <end position="92"/>
    </location>
</feature>
<evidence type="ECO:0000256" key="2">
    <source>
        <dbReference type="SAM" id="Phobius"/>
    </source>
</evidence>
<dbReference type="OrthoDB" id="3692311at2759"/>
<organism evidence="3 4">
    <name type="scientific">Byssothecium circinans</name>
    <dbReference type="NCBI Taxonomy" id="147558"/>
    <lineage>
        <taxon>Eukaryota</taxon>
        <taxon>Fungi</taxon>
        <taxon>Dikarya</taxon>
        <taxon>Ascomycota</taxon>
        <taxon>Pezizomycotina</taxon>
        <taxon>Dothideomycetes</taxon>
        <taxon>Pleosporomycetidae</taxon>
        <taxon>Pleosporales</taxon>
        <taxon>Massarineae</taxon>
        <taxon>Massarinaceae</taxon>
        <taxon>Byssothecium</taxon>
    </lineage>
</organism>
<protein>
    <submittedName>
        <fullName evidence="3">Uncharacterized protein</fullName>
    </submittedName>
</protein>